<dbReference type="EMBL" id="BK015383">
    <property type="protein sequence ID" value="DAE04063.1"/>
    <property type="molecule type" value="Genomic_DNA"/>
</dbReference>
<proteinExistence type="predicted"/>
<protein>
    <submittedName>
        <fullName evidence="1">Uncharacterized protein</fullName>
    </submittedName>
</protein>
<sequence length="61" mass="7239">MRDTRSLQMGLVDHLFDKTQRAIREGVLLSHGDLELKCEAEHLCDHRRGRLDLYRFCSQRL</sequence>
<organism evidence="1">
    <name type="scientific">Myoviridae sp. ctGBP5</name>
    <dbReference type="NCBI Taxonomy" id="2825071"/>
    <lineage>
        <taxon>Viruses</taxon>
        <taxon>Duplodnaviria</taxon>
        <taxon>Heunggongvirae</taxon>
        <taxon>Uroviricota</taxon>
        <taxon>Caudoviricetes</taxon>
    </lineage>
</organism>
<reference evidence="1" key="1">
    <citation type="journal article" date="2021" name="Proc. Natl. Acad. Sci. U.S.A.">
        <title>A Catalog of Tens of Thousands of Viruses from Human Metagenomes Reveals Hidden Associations with Chronic Diseases.</title>
        <authorList>
            <person name="Tisza M.J."/>
            <person name="Buck C.B."/>
        </authorList>
    </citation>
    <scope>NUCLEOTIDE SEQUENCE</scope>
    <source>
        <strain evidence="1">CtGBP5</strain>
    </source>
</reference>
<name>A0A8S5PA58_9CAUD</name>
<accession>A0A8S5PA58</accession>
<evidence type="ECO:0000313" key="1">
    <source>
        <dbReference type="EMBL" id="DAE04063.1"/>
    </source>
</evidence>